<dbReference type="Proteomes" id="UP001177744">
    <property type="component" value="Unassembled WGS sequence"/>
</dbReference>
<evidence type="ECO:0000256" key="2">
    <source>
        <dbReference type="SAM" id="Coils"/>
    </source>
</evidence>
<keyword evidence="5" id="KW-1185">Reference proteome</keyword>
<dbReference type="SMART" id="SM00338">
    <property type="entry name" value="BRLZ"/>
    <property type="match status" value="1"/>
</dbReference>
<dbReference type="AlphaFoldDB" id="A0AA40LS15"/>
<evidence type="ECO:0000313" key="5">
    <source>
        <dbReference type="Proteomes" id="UP001177744"/>
    </source>
</evidence>
<sequence>MITPWHFLEVKLGKRPQPVKSELDEEEERRKSPWEKNKVKVAAARCWNKKKEQAEFLQWESERLELMNAELKTQIEELKQERQQLILMLNRHRPTCIVRTDSVKTSNSEGNPLLEQLEKK</sequence>
<evidence type="ECO:0000256" key="1">
    <source>
        <dbReference type="ARBA" id="ARBA00023242"/>
    </source>
</evidence>
<reference evidence="4" key="1">
    <citation type="submission" date="2023-06" db="EMBL/GenBank/DDBJ databases">
        <title>Reference genome for the Northern bat (Eptesicus nilssonii), a most northern bat species.</title>
        <authorList>
            <person name="Laine V.N."/>
            <person name="Pulliainen A.T."/>
            <person name="Lilley T.M."/>
        </authorList>
    </citation>
    <scope>NUCLEOTIDE SEQUENCE</scope>
    <source>
        <strain evidence="4">BLF_Eptnil</strain>
        <tissue evidence="4">Kidney</tissue>
    </source>
</reference>
<dbReference type="PANTHER" id="PTHR23351:SF10">
    <property type="entry name" value="JUN DIMERIZATION PROTEIN 2"/>
    <property type="match status" value="1"/>
</dbReference>
<evidence type="ECO:0000313" key="4">
    <source>
        <dbReference type="EMBL" id="KAK1341833.1"/>
    </source>
</evidence>
<dbReference type="InterPro" id="IPR000837">
    <property type="entry name" value="AP-1"/>
</dbReference>
<dbReference type="PRINTS" id="PR00042">
    <property type="entry name" value="LEUZIPPRFOS"/>
</dbReference>
<feature type="domain" description="BZIP" evidence="3">
    <location>
        <begin position="25"/>
        <end position="91"/>
    </location>
</feature>
<organism evidence="4 5">
    <name type="scientific">Cnephaeus nilssonii</name>
    <name type="common">Northern bat</name>
    <name type="synonym">Eptesicus nilssonii</name>
    <dbReference type="NCBI Taxonomy" id="3371016"/>
    <lineage>
        <taxon>Eukaryota</taxon>
        <taxon>Metazoa</taxon>
        <taxon>Chordata</taxon>
        <taxon>Craniata</taxon>
        <taxon>Vertebrata</taxon>
        <taxon>Euteleostomi</taxon>
        <taxon>Mammalia</taxon>
        <taxon>Eutheria</taxon>
        <taxon>Laurasiatheria</taxon>
        <taxon>Chiroptera</taxon>
        <taxon>Yangochiroptera</taxon>
        <taxon>Vespertilionidae</taxon>
        <taxon>Cnephaeus</taxon>
    </lineage>
</organism>
<dbReference type="GO" id="GO:0005634">
    <property type="term" value="C:nucleus"/>
    <property type="evidence" value="ECO:0007669"/>
    <property type="project" value="TreeGrafter"/>
</dbReference>
<accession>A0AA40LS15</accession>
<dbReference type="Gene3D" id="1.20.5.170">
    <property type="match status" value="1"/>
</dbReference>
<dbReference type="PANTHER" id="PTHR23351">
    <property type="entry name" value="FOS TRANSCRIPTION FACTOR-RELATED"/>
    <property type="match status" value="1"/>
</dbReference>
<name>A0AA40LS15_CNENI</name>
<keyword evidence="1" id="KW-0539">Nucleus</keyword>
<dbReference type="InterPro" id="IPR046347">
    <property type="entry name" value="bZIP_sf"/>
</dbReference>
<comment type="caution">
    <text evidence="4">The sequence shown here is derived from an EMBL/GenBank/DDBJ whole genome shotgun (WGS) entry which is preliminary data.</text>
</comment>
<proteinExistence type="predicted"/>
<evidence type="ECO:0000259" key="3">
    <source>
        <dbReference type="SMART" id="SM00338"/>
    </source>
</evidence>
<dbReference type="EMBL" id="JAULJE010000006">
    <property type="protein sequence ID" value="KAK1341833.1"/>
    <property type="molecule type" value="Genomic_DNA"/>
</dbReference>
<dbReference type="SUPFAM" id="SSF57959">
    <property type="entry name" value="Leucine zipper domain"/>
    <property type="match status" value="1"/>
</dbReference>
<protein>
    <recommendedName>
        <fullName evidence="3">BZIP domain-containing protein</fullName>
    </recommendedName>
</protein>
<dbReference type="GO" id="GO:0000981">
    <property type="term" value="F:DNA-binding transcription factor activity, RNA polymerase II-specific"/>
    <property type="evidence" value="ECO:0007669"/>
    <property type="project" value="TreeGrafter"/>
</dbReference>
<gene>
    <name evidence="4" type="ORF">QTO34_016584</name>
</gene>
<dbReference type="GO" id="GO:0000978">
    <property type="term" value="F:RNA polymerase II cis-regulatory region sequence-specific DNA binding"/>
    <property type="evidence" value="ECO:0007669"/>
    <property type="project" value="TreeGrafter"/>
</dbReference>
<keyword evidence="2" id="KW-0175">Coiled coil</keyword>
<dbReference type="InterPro" id="IPR004827">
    <property type="entry name" value="bZIP"/>
</dbReference>
<feature type="coiled-coil region" evidence="2">
    <location>
        <begin position="54"/>
        <end position="88"/>
    </location>
</feature>